<protein>
    <recommendedName>
        <fullName evidence="2">HTH cro/C1-type domain-containing protein</fullName>
    </recommendedName>
</protein>
<dbReference type="GO" id="GO:0003677">
    <property type="term" value="F:DNA binding"/>
    <property type="evidence" value="ECO:0007669"/>
    <property type="project" value="UniProtKB-KW"/>
</dbReference>
<sequence>MEHQDWKPVVLKKAEKPVHIEHKSGFKQHKNLDSNDPDAPKTIDLETARRIQQARMEKKLTQKQLAQRINVKPALIQSYEQGKAIPDHAVLNKITRTLGIKLKNKTKK</sequence>
<organism evidence="3">
    <name type="scientific">viral metagenome</name>
    <dbReference type="NCBI Taxonomy" id="1070528"/>
    <lineage>
        <taxon>unclassified sequences</taxon>
        <taxon>metagenomes</taxon>
        <taxon>organismal metagenomes</taxon>
    </lineage>
</organism>
<dbReference type="InterPro" id="IPR010982">
    <property type="entry name" value="Lambda_DNA-bd_dom_sf"/>
</dbReference>
<dbReference type="InterPro" id="IPR001387">
    <property type="entry name" value="Cro/C1-type_HTH"/>
</dbReference>
<accession>A0A6C0EMG0</accession>
<dbReference type="GO" id="GO:0005634">
    <property type="term" value="C:nucleus"/>
    <property type="evidence" value="ECO:0007669"/>
    <property type="project" value="TreeGrafter"/>
</dbReference>
<dbReference type="SUPFAM" id="SSF47413">
    <property type="entry name" value="lambda repressor-like DNA-binding domains"/>
    <property type="match status" value="1"/>
</dbReference>
<evidence type="ECO:0000256" key="1">
    <source>
        <dbReference type="ARBA" id="ARBA00023125"/>
    </source>
</evidence>
<dbReference type="AlphaFoldDB" id="A0A6C0EMG0"/>
<dbReference type="PANTHER" id="PTHR10245:SF15">
    <property type="entry name" value="ENDOTHELIAL DIFFERENTIATION-RELATED FACTOR 1"/>
    <property type="match status" value="1"/>
</dbReference>
<dbReference type="SMART" id="SM00530">
    <property type="entry name" value="HTH_XRE"/>
    <property type="match status" value="1"/>
</dbReference>
<dbReference type="Pfam" id="PF01381">
    <property type="entry name" value="HTH_3"/>
    <property type="match status" value="1"/>
</dbReference>
<reference evidence="3" key="1">
    <citation type="journal article" date="2020" name="Nature">
        <title>Giant virus diversity and host interactions through global metagenomics.</title>
        <authorList>
            <person name="Schulz F."/>
            <person name="Roux S."/>
            <person name="Paez-Espino D."/>
            <person name="Jungbluth S."/>
            <person name="Walsh D.A."/>
            <person name="Denef V.J."/>
            <person name="McMahon K.D."/>
            <person name="Konstantinidis K.T."/>
            <person name="Eloe-Fadrosh E.A."/>
            <person name="Kyrpides N.C."/>
            <person name="Woyke T."/>
        </authorList>
    </citation>
    <scope>NUCLEOTIDE SEQUENCE</scope>
    <source>
        <strain evidence="3">GVMAG-M-3300005589-24</strain>
    </source>
</reference>
<feature type="domain" description="HTH cro/C1-type" evidence="2">
    <location>
        <begin position="51"/>
        <end position="105"/>
    </location>
</feature>
<dbReference type="EMBL" id="MN738877">
    <property type="protein sequence ID" value="QHT29479.1"/>
    <property type="molecule type" value="Genomic_DNA"/>
</dbReference>
<evidence type="ECO:0000259" key="2">
    <source>
        <dbReference type="PROSITE" id="PS50943"/>
    </source>
</evidence>
<dbReference type="Gene3D" id="1.10.260.40">
    <property type="entry name" value="lambda repressor-like DNA-binding domains"/>
    <property type="match status" value="1"/>
</dbReference>
<proteinExistence type="predicted"/>
<name>A0A6C0EMG0_9ZZZZ</name>
<dbReference type="PROSITE" id="PS50943">
    <property type="entry name" value="HTH_CROC1"/>
    <property type="match status" value="1"/>
</dbReference>
<evidence type="ECO:0000313" key="3">
    <source>
        <dbReference type="EMBL" id="QHT29479.1"/>
    </source>
</evidence>
<keyword evidence="1" id="KW-0238">DNA-binding</keyword>
<dbReference type="PANTHER" id="PTHR10245">
    <property type="entry name" value="ENDOTHELIAL DIFFERENTIATION-RELATED FACTOR 1 MULTIPROTEIN BRIDGING FACTOR 1"/>
    <property type="match status" value="1"/>
</dbReference>
<dbReference type="CDD" id="cd00093">
    <property type="entry name" value="HTH_XRE"/>
    <property type="match status" value="1"/>
</dbReference>